<evidence type="ECO:0000313" key="2">
    <source>
        <dbReference type="EMBL" id="CAG2237502.1"/>
    </source>
</evidence>
<reference evidence="2" key="1">
    <citation type="submission" date="2021-03" db="EMBL/GenBank/DDBJ databases">
        <authorList>
            <person name="Bekaert M."/>
        </authorList>
    </citation>
    <scope>NUCLEOTIDE SEQUENCE</scope>
</reference>
<protein>
    <submittedName>
        <fullName evidence="2">Procollagen-lysine,2-oxoglutarate 5-dioxygenase 1</fullName>
    </submittedName>
</protein>
<gene>
    <name evidence="2" type="ORF">MEDL_49941</name>
</gene>
<dbReference type="EMBL" id="CAJPWZ010002390">
    <property type="protein sequence ID" value="CAG2237502.1"/>
    <property type="molecule type" value="Genomic_DNA"/>
</dbReference>
<dbReference type="PANTHER" id="PTHR10730">
    <property type="entry name" value="PROCOLLAGEN-LYSINE,2-OXOGLUTARATE 5-DIOXYGENASE/GLYCOSYLTRANSFERASE 25 FAMILY MEMBER"/>
    <property type="match status" value="1"/>
</dbReference>
<dbReference type="Pfam" id="PF25342">
    <property type="entry name" value="GT_PLOD"/>
    <property type="match status" value="1"/>
</dbReference>
<dbReference type="GO" id="GO:0005783">
    <property type="term" value="C:endoplasmic reticulum"/>
    <property type="evidence" value="ECO:0007669"/>
    <property type="project" value="TreeGrafter"/>
</dbReference>
<comment type="caution">
    <text evidence="2">The sequence shown here is derived from an EMBL/GenBank/DDBJ whole genome shotgun (WGS) entry which is preliminary data.</text>
</comment>
<dbReference type="InterPro" id="IPR057589">
    <property type="entry name" value="GT_PLOD"/>
</dbReference>
<organism evidence="2 3">
    <name type="scientific">Mytilus edulis</name>
    <name type="common">Blue mussel</name>
    <dbReference type="NCBI Taxonomy" id="6550"/>
    <lineage>
        <taxon>Eukaryota</taxon>
        <taxon>Metazoa</taxon>
        <taxon>Spiralia</taxon>
        <taxon>Lophotrochozoa</taxon>
        <taxon>Mollusca</taxon>
        <taxon>Bivalvia</taxon>
        <taxon>Autobranchia</taxon>
        <taxon>Pteriomorphia</taxon>
        <taxon>Mytilida</taxon>
        <taxon>Mytiloidea</taxon>
        <taxon>Mytilidae</taxon>
        <taxon>Mytilinae</taxon>
        <taxon>Mytilus</taxon>
    </lineage>
</organism>
<dbReference type="AlphaFoldDB" id="A0A8S3U5W8"/>
<dbReference type="Proteomes" id="UP000683360">
    <property type="component" value="Unassembled WGS sequence"/>
</dbReference>
<dbReference type="PANTHER" id="PTHR10730:SF45">
    <property type="entry name" value="PROCOLLAGEN-LYSINE,2-OXOGLUTARATE 5-DIOXYGENASE"/>
    <property type="match status" value="1"/>
</dbReference>
<name>A0A8S3U5W8_MYTED</name>
<dbReference type="Gene3D" id="3.90.550.10">
    <property type="entry name" value="Spore Coat Polysaccharide Biosynthesis Protein SpsA, Chain A"/>
    <property type="match status" value="1"/>
</dbReference>
<proteinExistence type="predicted"/>
<dbReference type="GO" id="GO:0008475">
    <property type="term" value="F:procollagen-lysine 5-dioxygenase activity"/>
    <property type="evidence" value="ECO:0007669"/>
    <property type="project" value="TreeGrafter"/>
</dbReference>
<feature type="domain" description="PLOD1-3-like GT" evidence="1">
    <location>
        <begin position="47"/>
        <end position="176"/>
    </location>
</feature>
<evidence type="ECO:0000313" key="3">
    <source>
        <dbReference type="Proteomes" id="UP000683360"/>
    </source>
</evidence>
<dbReference type="InterPro" id="IPR050757">
    <property type="entry name" value="Collagen_mod_GT25"/>
</dbReference>
<dbReference type="InterPro" id="IPR029044">
    <property type="entry name" value="Nucleotide-diphossugar_trans"/>
</dbReference>
<sequence>MMTLSDDKSDTVFNDDVVKELLAVVIAAGETDAEKLRRYEETNKIKYKSQYPSVGTFDNRFLSAGAFIGYAKEIFNMVNHRQINDMESDQLYFSEIFVDNELRTKWNIKLDRKTSLFQNMRANKDTLEMKHRDYNYIYNRRFTTRPLIIYDSGPIKGKFLRIADYLTGAWTSSRGCLSCAKNRINLNNFEEDAYPNVQLSVFIDEPTPFITEALELIGDLDYPKSKMNLFVYVHDEFHYKDVEIFISNVGSEYNSMTIVNHEDKMSVSQARNWALLMCKQRKCAYYFAIEGHVHLTDPRTLKDLIEHNRTVIAPLLVRHNEIWSNFWGALSNDGYYERSDDYIDIVEYVKNLVTMLYGFRLSRTVQVNLVEEMENSGKWSAGKNKGGGTRFVRQNCSVTDVKKGWMLMHPGRLTHYHEGLEVTSGTRYIAVSFVDP</sequence>
<keyword evidence="3" id="KW-1185">Reference proteome</keyword>
<evidence type="ECO:0000259" key="1">
    <source>
        <dbReference type="Pfam" id="PF25342"/>
    </source>
</evidence>
<accession>A0A8S3U5W8</accession>
<dbReference type="OrthoDB" id="6280177at2759"/>